<evidence type="ECO:0000256" key="1">
    <source>
        <dbReference type="SAM" id="Phobius"/>
    </source>
</evidence>
<keyword evidence="1" id="KW-1133">Transmembrane helix</keyword>
<dbReference type="SUPFAM" id="SSF48452">
    <property type="entry name" value="TPR-like"/>
    <property type="match status" value="1"/>
</dbReference>
<dbReference type="AlphaFoldDB" id="A0A2G9Y812"/>
<dbReference type="EMBL" id="PCRE01000004">
    <property type="protein sequence ID" value="PIP15346.1"/>
    <property type="molecule type" value="Genomic_DNA"/>
</dbReference>
<evidence type="ECO:0008006" key="4">
    <source>
        <dbReference type="Google" id="ProtNLM"/>
    </source>
</evidence>
<accession>A0A2G9Y812</accession>
<keyword evidence="1" id="KW-0812">Transmembrane</keyword>
<evidence type="ECO:0000313" key="3">
    <source>
        <dbReference type="Proteomes" id="UP000231025"/>
    </source>
</evidence>
<sequence length="152" mass="17860">MKKKHEKKVNPSTSLRMTLSGIERVKIIIFFTFSFLIFNLFYSQSVSPLYSQFVNENKKAVVEYLKKIKNLPSFNTQLVIFENIYDNQLKQDVFQEENGRNLQIKKLEQVLQINPKARDVLYGLYQLYLEKGDKITAGKYLKQAKEVDPDVK</sequence>
<name>A0A2G9Y812_9BACT</name>
<reference evidence="2 3" key="1">
    <citation type="submission" date="2017-09" db="EMBL/GenBank/DDBJ databases">
        <title>Depth-based differentiation of microbial function through sediment-hosted aquifers and enrichment of novel symbionts in the deep terrestrial subsurface.</title>
        <authorList>
            <person name="Probst A.J."/>
            <person name="Ladd B."/>
            <person name="Jarett J.K."/>
            <person name="Geller-Mcgrath D.E."/>
            <person name="Sieber C.M."/>
            <person name="Emerson J.B."/>
            <person name="Anantharaman K."/>
            <person name="Thomas B.C."/>
            <person name="Malmstrom R."/>
            <person name="Stieglmeier M."/>
            <person name="Klingl A."/>
            <person name="Woyke T."/>
            <person name="Ryan C.M."/>
            <person name="Banfield J.F."/>
        </authorList>
    </citation>
    <scope>NUCLEOTIDE SEQUENCE [LARGE SCALE GENOMIC DNA]</scope>
    <source>
        <strain evidence="2">CG23_combo_of_CG06-09_8_20_14_all_35_49</strain>
    </source>
</reference>
<keyword evidence="1" id="KW-0472">Membrane</keyword>
<organism evidence="2 3">
    <name type="scientific">Candidatus Roizmanbacteria bacterium CG23_combo_of_CG06-09_8_20_14_all_35_49</name>
    <dbReference type="NCBI Taxonomy" id="1974863"/>
    <lineage>
        <taxon>Bacteria</taxon>
        <taxon>Candidatus Roizmaniibacteriota</taxon>
    </lineage>
</organism>
<dbReference type="Proteomes" id="UP000231025">
    <property type="component" value="Unassembled WGS sequence"/>
</dbReference>
<protein>
    <recommendedName>
        <fullName evidence="4">Tetratricopeptide repeat-like domain-containing protein</fullName>
    </recommendedName>
</protein>
<comment type="caution">
    <text evidence="2">The sequence shown here is derived from an EMBL/GenBank/DDBJ whole genome shotgun (WGS) entry which is preliminary data.</text>
</comment>
<gene>
    <name evidence="2" type="ORF">COX47_00295</name>
</gene>
<feature type="transmembrane region" description="Helical" evidence="1">
    <location>
        <begin position="21"/>
        <end position="42"/>
    </location>
</feature>
<dbReference type="InterPro" id="IPR011990">
    <property type="entry name" value="TPR-like_helical_dom_sf"/>
</dbReference>
<dbReference type="Gene3D" id="1.25.40.10">
    <property type="entry name" value="Tetratricopeptide repeat domain"/>
    <property type="match status" value="1"/>
</dbReference>
<proteinExistence type="predicted"/>
<evidence type="ECO:0000313" key="2">
    <source>
        <dbReference type="EMBL" id="PIP15346.1"/>
    </source>
</evidence>